<evidence type="ECO:0000313" key="2">
    <source>
        <dbReference type="Proteomes" id="UP001153050"/>
    </source>
</evidence>
<dbReference type="Proteomes" id="UP001153050">
    <property type="component" value="Unassembled WGS sequence"/>
</dbReference>
<proteinExistence type="predicted"/>
<accession>A0ABM9DXW6</accession>
<sequence>MELAIQYGALVWHTDAKVLSTPSYNRLNSKIDLICLLHPTKQFVDRSSQHDTVVSHHAAGVSLSRIRSTWLPARAPLHARPRSSLRAPRGHGRGEKLCSRLSPLAALSLSYQLRH</sequence>
<dbReference type="EMBL" id="CAKXZT010000121">
    <property type="protein sequence ID" value="CAH2401066.1"/>
    <property type="molecule type" value="Genomic_DNA"/>
</dbReference>
<reference evidence="1 2" key="1">
    <citation type="submission" date="2022-03" db="EMBL/GenBank/DDBJ databases">
        <authorList>
            <person name="Brunel B."/>
        </authorList>
    </citation>
    <scope>NUCLEOTIDE SEQUENCE [LARGE SCALE GENOMIC DNA]</scope>
    <source>
        <strain evidence="1">STM5069sample</strain>
    </source>
</reference>
<organism evidence="1 2">
    <name type="scientific">Mesorhizobium escarrei</name>
    <dbReference type="NCBI Taxonomy" id="666018"/>
    <lineage>
        <taxon>Bacteria</taxon>
        <taxon>Pseudomonadati</taxon>
        <taxon>Pseudomonadota</taxon>
        <taxon>Alphaproteobacteria</taxon>
        <taxon>Hyphomicrobiales</taxon>
        <taxon>Phyllobacteriaceae</taxon>
        <taxon>Mesorhizobium</taxon>
    </lineage>
</organism>
<protein>
    <submittedName>
        <fullName evidence="1">Uncharacterized protein</fullName>
    </submittedName>
</protein>
<gene>
    <name evidence="1" type="ORF">MES5069_270237</name>
</gene>
<evidence type="ECO:0000313" key="1">
    <source>
        <dbReference type="EMBL" id="CAH2401066.1"/>
    </source>
</evidence>
<keyword evidence="2" id="KW-1185">Reference proteome</keyword>
<comment type="caution">
    <text evidence="1">The sequence shown here is derived from an EMBL/GenBank/DDBJ whole genome shotgun (WGS) entry which is preliminary data.</text>
</comment>
<name>A0ABM9DXW6_9HYPH</name>